<feature type="compositionally biased region" description="Basic and acidic residues" evidence="8">
    <location>
        <begin position="116"/>
        <end position="125"/>
    </location>
</feature>
<evidence type="ECO:0000256" key="6">
    <source>
        <dbReference type="ARBA" id="ARBA00023136"/>
    </source>
</evidence>
<dbReference type="Pfam" id="PF00691">
    <property type="entry name" value="OmpA"/>
    <property type="match status" value="1"/>
</dbReference>
<evidence type="ECO:0000256" key="5">
    <source>
        <dbReference type="ARBA" id="ARBA00022989"/>
    </source>
</evidence>
<evidence type="ECO:0000256" key="1">
    <source>
        <dbReference type="ARBA" id="ARBA00004162"/>
    </source>
</evidence>
<keyword evidence="5 9" id="KW-1133">Transmembrane helix</keyword>
<keyword evidence="11" id="KW-0969">Cilium</keyword>
<comment type="subcellular location">
    <subcellularLocation>
        <location evidence="1">Cell membrane</location>
        <topology evidence="1">Single-pass membrane protein</topology>
    </subcellularLocation>
</comment>
<dbReference type="PANTHER" id="PTHR30329:SF21">
    <property type="entry name" value="LIPOPROTEIN YIAD-RELATED"/>
    <property type="match status" value="1"/>
</dbReference>
<comment type="caution">
    <text evidence="11">The sequence shown here is derived from an EMBL/GenBank/DDBJ whole genome shotgun (WGS) entry which is preliminary data.</text>
</comment>
<dbReference type="SUPFAM" id="SSF103088">
    <property type="entry name" value="OmpA-like"/>
    <property type="match status" value="1"/>
</dbReference>
<feature type="transmembrane region" description="Helical" evidence="9">
    <location>
        <begin position="28"/>
        <end position="48"/>
    </location>
</feature>
<evidence type="ECO:0000256" key="8">
    <source>
        <dbReference type="SAM" id="MobiDB-lite"/>
    </source>
</evidence>
<dbReference type="EMBL" id="JNVD01000006">
    <property type="protein sequence ID" value="KOC30041.1"/>
    <property type="molecule type" value="Genomic_DNA"/>
</dbReference>
<evidence type="ECO:0000313" key="12">
    <source>
        <dbReference type="EMBL" id="KOC30041.1"/>
    </source>
</evidence>
<organism evidence="11 13">
    <name type="scientific">Comamonas testosteroni</name>
    <name type="common">Pseudomonas testosteroni</name>
    <dbReference type="NCBI Taxonomy" id="285"/>
    <lineage>
        <taxon>Bacteria</taxon>
        <taxon>Pseudomonadati</taxon>
        <taxon>Pseudomonadota</taxon>
        <taxon>Betaproteobacteria</taxon>
        <taxon>Burkholderiales</taxon>
        <taxon>Comamonadaceae</taxon>
        <taxon>Comamonas</taxon>
    </lineage>
</organism>
<dbReference type="Proteomes" id="UP000037442">
    <property type="component" value="Unassembled WGS sequence"/>
</dbReference>
<dbReference type="EMBL" id="AWOR01000047">
    <property type="protein sequence ID" value="KGH29193.1"/>
    <property type="molecule type" value="Genomic_DNA"/>
</dbReference>
<dbReference type="InterPro" id="IPR006665">
    <property type="entry name" value="OmpA-like"/>
</dbReference>
<dbReference type="AlphaFoldDB" id="A0A096FHI3"/>
<dbReference type="InterPro" id="IPR050330">
    <property type="entry name" value="Bact_OuterMem_StrucFunc"/>
</dbReference>
<evidence type="ECO:0000259" key="10">
    <source>
        <dbReference type="PROSITE" id="PS51123"/>
    </source>
</evidence>
<dbReference type="Gene3D" id="3.30.1330.60">
    <property type="entry name" value="OmpA-like domain"/>
    <property type="match status" value="1"/>
</dbReference>
<keyword evidence="3" id="KW-1003">Cell membrane</keyword>
<dbReference type="RefSeq" id="WP_034370216.1">
    <property type="nucleotide sequence ID" value="NZ_AWOR01000047.1"/>
</dbReference>
<keyword evidence="4 9" id="KW-0812">Transmembrane</keyword>
<dbReference type="PROSITE" id="PS51123">
    <property type="entry name" value="OMPA_2"/>
    <property type="match status" value="1"/>
</dbReference>
<comment type="similarity">
    <text evidence="2">Belongs to the MotB family.</text>
</comment>
<keyword evidence="11" id="KW-0966">Cell projection</keyword>
<dbReference type="Proteomes" id="UP000029553">
    <property type="component" value="Unassembled WGS sequence"/>
</dbReference>
<dbReference type="InterPro" id="IPR036737">
    <property type="entry name" value="OmpA-like_sf"/>
</dbReference>
<feature type="region of interest" description="Disordered" evidence="8">
    <location>
        <begin position="77"/>
        <end position="125"/>
    </location>
</feature>
<name>A0A096FHI3_COMTE</name>
<feature type="compositionally biased region" description="Basic and acidic residues" evidence="8">
    <location>
        <begin position="98"/>
        <end position="107"/>
    </location>
</feature>
<proteinExistence type="inferred from homology"/>
<feature type="region of interest" description="Disordered" evidence="8">
    <location>
        <begin position="336"/>
        <end position="355"/>
    </location>
</feature>
<feature type="compositionally biased region" description="Polar residues" evidence="8">
    <location>
        <begin position="295"/>
        <end position="309"/>
    </location>
</feature>
<evidence type="ECO:0000256" key="4">
    <source>
        <dbReference type="ARBA" id="ARBA00022692"/>
    </source>
</evidence>
<evidence type="ECO:0000256" key="7">
    <source>
        <dbReference type="PROSITE-ProRule" id="PRU00473"/>
    </source>
</evidence>
<evidence type="ECO:0000313" key="14">
    <source>
        <dbReference type="Proteomes" id="UP000037442"/>
    </source>
</evidence>
<dbReference type="CDD" id="cd07185">
    <property type="entry name" value="OmpA_C-like"/>
    <property type="match status" value="1"/>
</dbReference>
<dbReference type="GO" id="GO:0005886">
    <property type="term" value="C:plasma membrane"/>
    <property type="evidence" value="ECO:0007669"/>
    <property type="project" value="UniProtKB-SubCell"/>
</dbReference>
<keyword evidence="6 7" id="KW-0472">Membrane</keyword>
<dbReference type="NCBIfam" id="NF006548">
    <property type="entry name" value="PRK09041.1"/>
    <property type="match status" value="1"/>
</dbReference>
<sequence>MADKKLQPIIIKRVKKTAHAHHGGAWKIAYADFVTAMMAFFLLMWLLGSTAQGELQGIAAYFNSPLKVAMSGGSGAGNSSSIVPGGGNDLSKVHGQVRRSESEDNANRRSSQAMGRAEESARDAQRLHALKAKVDSMIANNARLNEYRSQIRTEITHDGLMIQIVDDQNRPMFDSGSAVVKPYMRDILREIGAAMGNAENRISLSGHTDAAPYGNADRGYSNWELSADRANASRRELVAAGMPLDKLARVVGMSSSDLLLPEEPRAAQNRRITITVLTKEAERRVLGNDKERSTEQVTSAEEAASTINQPKARRAVLSAADKQSLDAKEEFVVTNPEVATETVEKPDNARPMPGG</sequence>
<reference evidence="12" key="3">
    <citation type="submission" date="2014-06" db="EMBL/GenBank/DDBJ databases">
        <title>Three species of the Botryosphaeriales overlap on five unrelated trees in China, with a novel species.</title>
        <authorList>
            <person name="Tian C."/>
            <person name="Fan X."/>
        </authorList>
    </citation>
    <scope>NUCLEOTIDE SEQUENCE</scope>
    <source>
        <strain evidence="12">WDL7</strain>
    </source>
</reference>
<accession>A0A096FHI3</accession>
<evidence type="ECO:0000256" key="9">
    <source>
        <dbReference type="SAM" id="Phobius"/>
    </source>
</evidence>
<reference evidence="14" key="2">
    <citation type="submission" date="2014-06" db="EMBL/GenBank/DDBJ databases">
        <title>Draft genome sequence of C. testosteroni WDL7.</title>
        <authorList>
            <person name="Wu Y."/>
            <person name="Seshan H."/>
            <person name="Arumugam K."/>
        </authorList>
    </citation>
    <scope>NUCLEOTIDE SEQUENCE [LARGE SCALE GENOMIC DNA]</scope>
    <source>
        <strain evidence="14">WDL7</strain>
    </source>
</reference>
<feature type="region of interest" description="Disordered" evidence="8">
    <location>
        <begin position="285"/>
        <end position="309"/>
    </location>
</feature>
<reference evidence="11 13" key="1">
    <citation type="submission" date="2013-09" db="EMBL/GenBank/DDBJ databases">
        <title>High correlation between genotypes and phenotypes of environmental bacteria Comamonas testosteroni strains.</title>
        <authorList>
            <person name="Liu L."/>
            <person name="Zhu W."/>
            <person name="Xia X."/>
            <person name="Xu B."/>
            <person name="Luo M."/>
            <person name="Wang G."/>
        </authorList>
    </citation>
    <scope>NUCLEOTIDE SEQUENCE [LARGE SCALE GENOMIC DNA]</scope>
    <source>
        <strain evidence="11 13">JL40</strain>
    </source>
</reference>
<protein>
    <submittedName>
        <fullName evidence="11">Flagellar motor protein MotB</fullName>
    </submittedName>
</protein>
<keyword evidence="11" id="KW-0282">Flagellum</keyword>
<dbReference type="PATRIC" id="fig|285.49.peg.4535"/>
<evidence type="ECO:0000256" key="3">
    <source>
        <dbReference type="ARBA" id="ARBA00022475"/>
    </source>
</evidence>
<dbReference type="Pfam" id="PF13677">
    <property type="entry name" value="MotB_plug"/>
    <property type="match status" value="1"/>
</dbReference>
<gene>
    <name evidence="12" type="ORF">GL58_21885</name>
    <name evidence="11" type="ORF">P353_14290</name>
</gene>
<evidence type="ECO:0000256" key="2">
    <source>
        <dbReference type="ARBA" id="ARBA00008914"/>
    </source>
</evidence>
<dbReference type="InterPro" id="IPR025713">
    <property type="entry name" value="MotB-like_N_dom"/>
</dbReference>
<feature type="domain" description="OmpA-like" evidence="10">
    <location>
        <begin position="160"/>
        <end position="280"/>
    </location>
</feature>
<evidence type="ECO:0000313" key="11">
    <source>
        <dbReference type="EMBL" id="KGH29193.1"/>
    </source>
</evidence>
<evidence type="ECO:0000313" key="13">
    <source>
        <dbReference type="Proteomes" id="UP000029553"/>
    </source>
</evidence>
<feature type="compositionally biased region" description="Basic and acidic residues" evidence="8">
    <location>
        <begin position="285"/>
        <end position="294"/>
    </location>
</feature>
<dbReference type="PANTHER" id="PTHR30329">
    <property type="entry name" value="STATOR ELEMENT OF FLAGELLAR MOTOR COMPLEX"/>
    <property type="match status" value="1"/>
</dbReference>